<dbReference type="RefSeq" id="WP_378289208.1">
    <property type="nucleotide sequence ID" value="NZ_JBHULE010000002.1"/>
</dbReference>
<evidence type="ECO:0000256" key="3">
    <source>
        <dbReference type="ARBA" id="ARBA00006534"/>
    </source>
</evidence>
<keyword evidence="10" id="KW-1185">Reference proteome</keyword>
<evidence type="ECO:0000256" key="7">
    <source>
        <dbReference type="ARBA" id="ARBA00022801"/>
    </source>
</evidence>
<dbReference type="InterPro" id="IPR011811">
    <property type="entry name" value="Peptidase_S51_cyanophycinase"/>
</dbReference>
<keyword evidence="8" id="KW-0720">Serine protease</keyword>
<comment type="catalytic activity">
    <reaction evidence="1">
        <text>[L-4-(L-arginin-2-N-yl)aspartate](n) + H2O = [L-4-(L-arginin-2-N-yl)aspartate](n-1) + L-4-(L-arginin-2-N-yl)aspartate</text>
        <dbReference type="Rhea" id="RHEA:12845"/>
        <dbReference type="Rhea" id="RHEA-COMP:13728"/>
        <dbReference type="Rhea" id="RHEA-COMP:13734"/>
        <dbReference type="ChEBI" id="CHEBI:15377"/>
        <dbReference type="ChEBI" id="CHEBI:137986"/>
        <dbReference type="ChEBI" id="CHEBI:137991"/>
        <dbReference type="EC" id="3.4.15.6"/>
    </reaction>
</comment>
<proteinExistence type="inferred from homology"/>
<comment type="similarity">
    <text evidence="3">Belongs to the peptidase S51 family.</text>
</comment>
<evidence type="ECO:0000256" key="6">
    <source>
        <dbReference type="ARBA" id="ARBA00022670"/>
    </source>
</evidence>
<accession>A0ABW5LBH5</accession>
<keyword evidence="7 9" id="KW-0378">Hydrolase</keyword>
<evidence type="ECO:0000256" key="5">
    <source>
        <dbReference type="ARBA" id="ARBA00015719"/>
    </source>
</evidence>
<dbReference type="SUPFAM" id="SSF52317">
    <property type="entry name" value="Class I glutamine amidotransferase-like"/>
    <property type="match status" value="1"/>
</dbReference>
<evidence type="ECO:0000256" key="8">
    <source>
        <dbReference type="ARBA" id="ARBA00022825"/>
    </source>
</evidence>
<dbReference type="Proteomes" id="UP001597319">
    <property type="component" value="Unassembled WGS sequence"/>
</dbReference>
<dbReference type="GO" id="GO:0008241">
    <property type="term" value="F:peptidyl-dipeptidase activity"/>
    <property type="evidence" value="ECO:0007669"/>
    <property type="project" value="UniProtKB-EC"/>
</dbReference>
<evidence type="ECO:0000256" key="1">
    <source>
        <dbReference type="ARBA" id="ARBA00001092"/>
    </source>
</evidence>
<dbReference type="InterPro" id="IPR029062">
    <property type="entry name" value="Class_I_gatase-like"/>
</dbReference>
<dbReference type="Gene3D" id="3.40.50.880">
    <property type="match status" value="1"/>
</dbReference>
<evidence type="ECO:0000256" key="2">
    <source>
        <dbReference type="ARBA" id="ARBA00002039"/>
    </source>
</evidence>
<evidence type="ECO:0000313" key="9">
    <source>
        <dbReference type="EMBL" id="MFD2561476.1"/>
    </source>
</evidence>
<protein>
    <recommendedName>
        <fullName evidence="5">Cyanophycinase</fullName>
        <ecNumber evidence="4">3.4.15.6</ecNumber>
    </recommendedName>
</protein>
<comment type="caution">
    <text evidence="9">The sequence shown here is derived from an EMBL/GenBank/DDBJ whole genome shotgun (WGS) entry which is preliminary data.</text>
</comment>
<name>A0ABW5LBH5_9FLAO</name>
<evidence type="ECO:0000313" key="10">
    <source>
        <dbReference type="Proteomes" id="UP001597319"/>
    </source>
</evidence>
<comment type="function">
    <text evidence="2">Exopeptidase that catalyzes the hydrolytic cleavage of multi-L-arginyl-poly-L-aspartic acid (cyanophycin; a water-insoluble reserve polymer) into aspartate-arginine dipeptides.</text>
</comment>
<dbReference type="InterPro" id="IPR005320">
    <property type="entry name" value="Peptidase_S51"/>
</dbReference>
<dbReference type="PANTHER" id="PTHR36175:SF1">
    <property type="entry name" value="CYANOPHYCINASE"/>
    <property type="match status" value="1"/>
</dbReference>
<reference evidence="10" key="1">
    <citation type="journal article" date="2019" name="Int. J. Syst. Evol. Microbiol.">
        <title>The Global Catalogue of Microorganisms (GCM) 10K type strain sequencing project: providing services to taxonomists for standard genome sequencing and annotation.</title>
        <authorList>
            <consortium name="The Broad Institute Genomics Platform"/>
            <consortium name="The Broad Institute Genome Sequencing Center for Infectious Disease"/>
            <person name="Wu L."/>
            <person name="Ma J."/>
        </authorList>
    </citation>
    <scope>NUCLEOTIDE SEQUENCE [LARGE SCALE GENOMIC DNA]</scope>
    <source>
        <strain evidence="10">KCTC 52274</strain>
    </source>
</reference>
<dbReference type="Pfam" id="PF03575">
    <property type="entry name" value="Peptidase_S51"/>
    <property type="match status" value="1"/>
</dbReference>
<evidence type="ECO:0000256" key="4">
    <source>
        <dbReference type="ARBA" id="ARBA00013115"/>
    </source>
</evidence>
<gene>
    <name evidence="9" type="ORF">ACFSR1_02265</name>
</gene>
<dbReference type="EMBL" id="JBHULE010000002">
    <property type="protein sequence ID" value="MFD2561476.1"/>
    <property type="molecule type" value="Genomic_DNA"/>
</dbReference>
<dbReference type="GO" id="GO:0004180">
    <property type="term" value="F:carboxypeptidase activity"/>
    <property type="evidence" value="ECO:0007669"/>
    <property type="project" value="UniProtKB-KW"/>
</dbReference>
<dbReference type="PANTHER" id="PTHR36175">
    <property type="entry name" value="CYANOPHYCINASE"/>
    <property type="match status" value="1"/>
</dbReference>
<dbReference type="EC" id="3.4.15.6" evidence="4"/>
<dbReference type="NCBIfam" id="TIGR02069">
    <property type="entry name" value="cyanophycinase"/>
    <property type="match status" value="1"/>
</dbReference>
<sequence length="383" mass="43928">MKFTHLVLLVITTLVSISLFSQKNSVMTTKGTMLIMGGDCTNDFFISVFAGLVGSIESNIVIIPTAMEDKYIDSERDMDFLKKPFKDIGFKNINVVHTREFDVANSDSLNRILLSADGVWITGGRQWRLAKAYNGTKIQRSLKSLLNQGKVVAGTSAGASIMGDILVRGDSKDSTKMLGDYQTGFGFISNFAIDQHHIARNRQFDMFELKNKRPDILGIGIDQNTAIILNENKFRVIGKSYVTIYDATRWSEERDTIYPLEKNNKQFYTLSRGYEYDITKRKFISKKDREIASYDEEMIKNITGTYQQTEGLKYGQDLKIIVTFEKNDLYFEQSWNNAKYKVEYHYLTTFFRPNSISAYHFTKNKNGLINAFTFFQFQHGLTE</sequence>
<dbReference type="CDD" id="cd03145">
    <property type="entry name" value="GAT1_cyanophycinase"/>
    <property type="match status" value="1"/>
</dbReference>
<keyword evidence="6" id="KW-0645">Protease</keyword>
<keyword evidence="9" id="KW-0121">Carboxypeptidase</keyword>
<organism evidence="9 10">
    <name type="scientific">Aquimarina rubra</name>
    <dbReference type="NCBI Taxonomy" id="1920033"/>
    <lineage>
        <taxon>Bacteria</taxon>
        <taxon>Pseudomonadati</taxon>
        <taxon>Bacteroidota</taxon>
        <taxon>Flavobacteriia</taxon>
        <taxon>Flavobacteriales</taxon>
        <taxon>Flavobacteriaceae</taxon>
        <taxon>Aquimarina</taxon>
    </lineage>
</organism>